<dbReference type="EMBL" id="QGNW01000022">
    <property type="protein sequence ID" value="RVX14254.1"/>
    <property type="molecule type" value="Genomic_DNA"/>
</dbReference>
<evidence type="ECO:0000313" key="2">
    <source>
        <dbReference type="Proteomes" id="UP000288805"/>
    </source>
</evidence>
<gene>
    <name evidence="1" type="primary">CPLS1_2</name>
    <name evidence="1" type="ORF">CK203_011291</name>
</gene>
<name>A0A438JZ59_VITVI</name>
<keyword evidence="1" id="KW-0378">Hydrolase</keyword>
<proteinExistence type="predicted"/>
<accession>A0A438JZ59</accession>
<keyword evidence="1" id="KW-0645">Protease</keyword>
<protein>
    <submittedName>
        <fullName evidence="1">ATP-dependent Clp protease adapter protein CLPS1, chloroplastic</fullName>
    </submittedName>
</protein>
<dbReference type="GO" id="GO:0008233">
    <property type="term" value="F:peptidase activity"/>
    <property type="evidence" value="ECO:0007669"/>
    <property type="project" value="UniProtKB-KW"/>
</dbReference>
<comment type="caution">
    <text evidence="1">The sequence shown here is derived from an EMBL/GenBank/DDBJ whole genome shotgun (WGS) entry which is preliminary data.</text>
</comment>
<dbReference type="GO" id="GO:0006508">
    <property type="term" value="P:proteolysis"/>
    <property type="evidence" value="ECO:0007669"/>
    <property type="project" value="UniProtKB-KW"/>
</dbReference>
<evidence type="ECO:0000313" key="1">
    <source>
        <dbReference type="EMBL" id="RVX14254.1"/>
    </source>
</evidence>
<sequence length="71" mass="7897">METAICGRVPLSPNYFFTSKSGDKHSLSKQWTHRTMLMTVSAAAPGKGSGVLERPTIERIMPGRESEFDLR</sequence>
<dbReference type="Proteomes" id="UP000288805">
    <property type="component" value="Unassembled WGS sequence"/>
</dbReference>
<reference evidence="1 2" key="1">
    <citation type="journal article" date="2018" name="PLoS Genet.">
        <title>Population sequencing reveals clonal diversity and ancestral inbreeding in the grapevine cultivar Chardonnay.</title>
        <authorList>
            <person name="Roach M.J."/>
            <person name="Johnson D.L."/>
            <person name="Bohlmann J."/>
            <person name="van Vuuren H.J."/>
            <person name="Jones S.J."/>
            <person name="Pretorius I.S."/>
            <person name="Schmidt S.A."/>
            <person name="Borneman A.R."/>
        </authorList>
    </citation>
    <scope>NUCLEOTIDE SEQUENCE [LARGE SCALE GENOMIC DNA]</scope>
    <source>
        <strain evidence="2">cv. Chardonnay</strain>
        <tissue evidence="1">Leaf</tissue>
    </source>
</reference>
<dbReference type="AlphaFoldDB" id="A0A438JZ59"/>
<organism evidence="1 2">
    <name type="scientific">Vitis vinifera</name>
    <name type="common">Grape</name>
    <dbReference type="NCBI Taxonomy" id="29760"/>
    <lineage>
        <taxon>Eukaryota</taxon>
        <taxon>Viridiplantae</taxon>
        <taxon>Streptophyta</taxon>
        <taxon>Embryophyta</taxon>
        <taxon>Tracheophyta</taxon>
        <taxon>Spermatophyta</taxon>
        <taxon>Magnoliopsida</taxon>
        <taxon>eudicotyledons</taxon>
        <taxon>Gunneridae</taxon>
        <taxon>Pentapetalae</taxon>
        <taxon>rosids</taxon>
        <taxon>Vitales</taxon>
        <taxon>Vitaceae</taxon>
        <taxon>Viteae</taxon>
        <taxon>Vitis</taxon>
    </lineage>
</organism>